<dbReference type="InterPro" id="IPR036514">
    <property type="entry name" value="SGNH_hydro_sf"/>
</dbReference>
<organism evidence="2 3">
    <name type="scientific">Pseudonocardia humida</name>
    <dbReference type="NCBI Taxonomy" id="2800819"/>
    <lineage>
        <taxon>Bacteria</taxon>
        <taxon>Bacillati</taxon>
        <taxon>Actinomycetota</taxon>
        <taxon>Actinomycetes</taxon>
        <taxon>Pseudonocardiales</taxon>
        <taxon>Pseudonocardiaceae</taxon>
        <taxon>Pseudonocardia</taxon>
    </lineage>
</organism>
<evidence type="ECO:0000259" key="1">
    <source>
        <dbReference type="Pfam" id="PF13472"/>
    </source>
</evidence>
<dbReference type="Gene3D" id="3.40.50.1110">
    <property type="entry name" value="SGNH hydrolase"/>
    <property type="match status" value="1"/>
</dbReference>
<dbReference type="InterPro" id="IPR013830">
    <property type="entry name" value="SGNH_hydro"/>
</dbReference>
<evidence type="ECO:0000313" key="3">
    <source>
        <dbReference type="Proteomes" id="UP001165283"/>
    </source>
</evidence>
<dbReference type="RefSeq" id="WP_252440703.1">
    <property type="nucleotide sequence ID" value="NZ_JAGSOV010000040.1"/>
</dbReference>
<dbReference type="Proteomes" id="UP001165283">
    <property type="component" value="Unassembled WGS sequence"/>
</dbReference>
<dbReference type="GO" id="GO:0016787">
    <property type="term" value="F:hydrolase activity"/>
    <property type="evidence" value="ECO:0007669"/>
    <property type="project" value="UniProtKB-KW"/>
</dbReference>
<dbReference type="EMBL" id="JAGSOV010000040">
    <property type="protein sequence ID" value="MCO1657220.1"/>
    <property type="molecule type" value="Genomic_DNA"/>
</dbReference>
<sequence>MDRFQLGLAVAASCLAGLVLAVPGSYGVGPVAQAGAAPGVIACAPAWITGWQAAPQAAATEDGLAGTTLRMIVLPQVSGSQLRLRLSNAYGATPLEVGAVSVARAGEGAALAEGTQRTVTFTDEPRVVIPAGEEVVSDPVPLHAESGIALAVSVFLVTVPERITRHAVALRTSFRSGPGDATLSDASAFPDSVNSWSVLTGLDVFTARPVNALVAVGDSITDGVGSGVDVDERWTDALTRRLTDPAALPGARMVVLNAGISRNRLLADDAERDGDSPLTRFERDVLDPSGATDVVLHIGTNDIAVGHNATEVVDGLRQYVARTRAEGRRIYLTTITPSTAGAHGTRGAIGTRNAVNAWMRAQGPLMSDGVFDFAAAVADPADRDRLAPAYDSGDGLHLSAAGYQALADAVDITRLSGSPCLGETPAARAAPGR</sequence>
<accession>A0ABT1A2J0</accession>
<protein>
    <submittedName>
        <fullName evidence="2">SGNH/GDSL hydrolase family protein</fullName>
    </submittedName>
</protein>
<proteinExistence type="predicted"/>
<keyword evidence="2" id="KW-0378">Hydrolase</keyword>
<comment type="caution">
    <text evidence="2">The sequence shown here is derived from an EMBL/GenBank/DDBJ whole genome shotgun (WGS) entry which is preliminary data.</text>
</comment>
<evidence type="ECO:0000313" key="2">
    <source>
        <dbReference type="EMBL" id="MCO1657220.1"/>
    </source>
</evidence>
<name>A0ABT1A2J0_9PSEU</name>
<dbReference type="InterPro" id="IPR053140">
    <property type="entry name" value="GDSL_Rv0518-like"/>
</dbReference>
<dbReference type="PANTHER" id="PTHR43784:SF2">
    <property type="entry name" value="GDSL-LIKE LIPASE_ACYLHYDROLASE, PUTATIVE (AFU_ORTHOLOGUE AFUA_2G00820)-RELATED"/>
    <property type="match status" value="1"/>
</dbReference>
<feature type="domain" description="SGNH hydrolase-type esterase" evidence="1">
    <location>
        <begin position="215"/>
        <end position="405"/>
    </location>
</feature>
<dbReference type="SUPFAM" id="SSF52266">
    <property type="entry name" value="SGNH hydrolase"/>
    <property type="match status" value="1"/>
</dbReference>
<dbReference type="PANTHER" id="PTHR43784">
    <property type="entry name" value="GDSL-LIKE LIPASE/ACYLHYDROLASE, PUTATIVE (AFU_ORTHOLOGUE AFUA_2G00820)-RELATED"/>
    <property type="match status" value="1"/>
</dbReference>
<keyword evidence="3" id="KW-1185">Reference proteome</keyword>
<gene>
    <name evidence="2" type="ORF">KDL28_19350</name>
</gene>
<reference evidence="2" key="1">
    <citation type="submission" date="2021-04" db="EMBL/GenBank/DDBJ databases">
        <title>Pseudonocardia sp. nov., isolated from sandy soil of mangrove forest.</title>
        <authorList>
            <person name="Zan Z."/>
            <person name="Huang R."/>
            <person name="Liu W."/>
        </authorList>
    </citation>
    <scope>NUCLEOTIDE SEQUENCE</scope>
    <source>
        <strain evidence="2">S2-4</strain>
    </source>
</reference>
<dbReference type="Pfam" id="PF13472">
    <property type="entry name" value="Lipase_GDSL_2"/>
    <property type="match status" value="1"/>
</dbReference>